<dbReference type="GO" id="GO:1901678">
    <property type="term" value="P:iron coordination entity transport"/>
    <property type="evidence" value="ECO:0007669"/>
    <property type="project" value="UniProtKB-ARBA"/>
</dbReference>
<comment type="caution">
    <text evidence="6">The sequence shown here is derived from an EMBL/GenBank/DDBJ whole genome shotgun (WGS) entry which is preliminary data.</text>
</comment>
<dbReference type="SUPFAM" id="SSF53807">
    <property type="entry name" value="Helical backbone' metal receptor"/>
    <property type="match status" value="1"/>
</dbReference>
<evidence type="ECO:0000313" key="7">
    <source>
        <dbReference type="Proteomes" id="UP000655208"/>
    </source>
</evidence>
<dbReference type="AlphaFoldDB" id="A0A917SV44"/>
<evidence type="ECO:0000256" key="2">
    <source>
        <dbReference type="ARBA" id="ARBA00008814"/>
    </source>
</evidence>
<dbReference type="PANTHER" id="PTHR30532">
    <property type="entry name" value="IRON III DICITRATE-BINDING PERIPLASMIC PROTEIN"/>
    <property type="match status" value="1"/>
</dbReference>
<evidence type="ECO:0000256" key="1">
    <source>
        <dbReference type="ARBA" id="ARBA00004196"/>
    </source>
</evidence>
<keyword evidence="7" id="KW-1185">Reference proteome</keyword>
<reference evidence="6" key="1">
    <citation type="journal article" date="2014" name="Int. J. Syst. Evol. Microbiol.">
        <title>Complete genome sequence of Corynebacterium casei LMG S-19264T (=DSM 44701T), isolated from a smear-ripened cheese.</title>
        <authorList>
            <consortium name="US DOE Joint Genome Institute (JGI-PGF)"/>
            <person name="Walter F."/>
            <person name="Albersmeier A."/>
            <person name="Kalinowski J."/>
            <person name="Ruckert C."/>
        </authorList>
    </citation>
    <scope>NUCLEOTIDE SEQUENCE</scope>
    <source>
        <strain evidence="6">CGMCC 4.7308</strain>
    </source>
</reference>
<reference evidence="6" key="2">
    <citation type="submission" date="2020-09" db="EMBL/GenBank/DDBJ databases">
        <authorList>
            <person name="Sun Q."/>
            <person name="Zhou Y."/>
        </authorList>
    </citation>
    <scope>NUCLEOTIDE SEQUENCE</scope>
    <source>
        <strain evidence="6">CGMCC 4.7308</strain>
    </source>
</reference>
<dbReference type="GO" id="GO:0030288">
    <property type="term" value="C:outer membrane-bounded periplasmic space"/>
    <property type="evidence" value="ECO:0007669"/>
    <property type="project" value="TreeGrafter"/>
</dbReference>
<dbReference type="InterPro" id="IPR002491">
    <property type="entry name" value="ABC_transptr_periplasmic_BD"/>
</dbReference>
<comment type="similarity">
    <text evidence="2">Belongs to the bacterial solute-binding protein 8 family.</text>
</comment>
<protein>
    <submittedName>
        <fullName evidence="6">Iron ABC transporter substrate-binding protein</fullName>
    </submittedName>
</protein>
<evidence type="ECO:0000256" key="3">
    <source>
        <dbReference type="ARBA" id="ARBA00022448"/>
    </source>
</evidence>
<dbReference type="Pfam" id="PF01497">
    <property type="entry name" value="Peripla_BP_2"/>
    <property type="match status" value="1"/>
</dbReference>
<evidence type="ECO:0000259" key="5">
    <source>
        <dbReference type="PROSITE" id="PS50983"/>
    </source>
</evidence>
<proteinExistence type="inferred from homology"/>
<dbReference type="Gene3D" id="3.40.50.1980">
    <property type="entry name" value="Nitrogenase molybdenum iron protein domain"/>
    <property type="match status" value="2"/>
</dbReference>
<evidence type="ECO:0000313" key="6">
    <source>
        <dbReference type="EMBL" id="GGL97957.1"/>
    </source>
</evidence>
<evidence type="ECO:0000256" key="4">
    <source>
        <dbReference type="ARBA" id="ARBA00022729"/>
    </source>
</evidence>
<name>A0A917SV44_9ACTN</name>
<dbReference type="PANTHER" id="PTHR30532:SF24">
    <property type="entry name" value="FERRIC ENTEROBACTIN-BINDING PERIPLASMIC PROTEIN FEPB"/>
    <property type="match status" value="1"/>
</dbReference>
<keyword evidence="4" id="KW-0732">Signal</keyword>
<sequence length="287" mass="30679">MTITHKFGTTTVPAAPQRVLSLGYTDHDPLLALGIVPVGVIQWIPEWKRGVGPWAEPLLKGTTPALFGYELDFDKAASLEPDLILNIGFDPDQKTYDRLSAIAPTIAPPAGVKPYGVAWEQMTDLVATAVGRKADGQRLIADTKARVAEAAAAHPGFAGKTFSIAGTYQGQISYYQKTDIRNQLMRSLGFEDTPFVAQQDPEDFFASLSPEQATSLDADLMIFFGEAGTTQASVLKAYPTLATLPVVADGRMLFMTDSKTTMAFSASSVLSIPIALEAVVPAAAKVL</sequence>
<accession>A0A917SV44</accession>
<dbReference type="EMBL" id="BMNA01000003">
    <property type="protein sequence ID" value="GGL97957.1"/>
    <property type="molecule type" value="Genomic_DNA"/>
</dbReference>
<keyword evidence="3" id="KW-0813">Transport</keyword>
<dbReference type="Proteomes" id="UP000655208">
    <property type="component" value="Unassembled WGS sequence"/>
</dbReference>
<organism evidence="6 7">
    <name type="scientific">Nakamurella endophytica</name>
    <dbReference type="NCBI Taxonomy" id="1748367"/>
    <lineage>
        <taxon>Bacteria</taxon>
        <taxon>Bacillati</taxon>
        <taxon>Actinomycetota</taxon>
        <taxon>Actinomycetes</taxon>
        <taxon>Nakamurellales</taxon>
        <taxon>Nakamurellaceae</taxon>
        <taxon>Nakamurella</taxon>
    </lineage>
</organism>
<feature type="domain" description="Fe/B12 periplasmic-binding" evidence="5">
    <location>
        <begin position="18"/>
        <end position="287"/>
    </location>
</feature>
<gene>
    <name evidence="6" type="ORF">GCM10011594_17290</name>
</gene>
<dbReference type="PROSITE" id="PS50983">
    <property type="entry name" value="FE_B12_PBP"/>
    <property type="match status" value="1"/>
</dbReference>
<dbReference type="InterPro" id="IPR051313">
    <property type="entry name" value="Bact_iron-sidero_bind"/>
</dbReference>
<comment type="subcellular location">
    <subcellularLocation>
        <location evidence="1">Cell envelope</location>
    </subcellularLocation>
</comment>